<dbReference type="RefSeq" id="WP_106522635.1">
    <property type="nucleotide sequence ID" value="NZ_PYGD01000003.1"/>
</dbReference>
<evidence type="ECO:0008006" key="3">
    <source>
        <dbReference type="Google" id="ProtNLM"/>
    </source>
</evidence>
<sequence>MEKKVHYATVSQAIEQLRQQGFDHDFNIEGDCIICATDKIHADDFEIVDIYRYEGNTDPGDEATVYAIASKAGLKGILVAGYGMSADMFSTAILEKLRMR</sequence>
<proteinExistence type="predicted"/>
<organism evidence="1 2">
    <name type="scientific">Taibaiella chishuiensis</name>
    <dbReference type="NCBI Taxonomy" id="1434707"/>
    <lineage>
        <taxon>Bacteria</taxon>
        <taxon>Pseudomonadati</taxon>
        <taxon>Bacteroidota</taxon>
        <taxon>Chitinophagia</taxon>
        <taxon>Chitinophagales</taxon>
        <taxon>Chitinophagaceae</taxon>
        <taxon>Taibaiella</taxon>
    </lineage>
</organism>
<dbReference type="AlphaFoldDB" id="A0A2P8D5G5"/>
<reference evidence="1 2" key="1">
    <citation type="submission" date="2018-03" db="EMBL/GenBank/DDBJ databases">
        <title>Genomic Encyclopedia of Type Strains, Phase III (KMG-III): the genomes of soil and plant-associated and newly described type strains.</title>
        <authorList>
            <person name="Whitman W."/>
        </authorList>
    </citation>
    <scope>NUCLEOTIDE SEQUENCE [LARGE SCALE GENOMIC DNA]</scope>
    <source>
        <strain evidence="1 2">CGMCC 1.12700</strain>
    </source>
</reference>
<dbReference type="OrthoDB" id="8418771at2"/>
<keyword evidence="2" id="KW-1185">Reference proteome</keyword>
<name>A0A2P8D5G5_9BACT</name>
<gene>
    <name evidence="1" type="ORF">B0I18_10318</name>
</gene>
<protein>
    <recommendedName>
        <fullName evidence="3">Phosphoribosylpyrophosphate synthetase</fullName>
    </recommendedName>
</protein>
<accession>A0A2P8D5G5</accession>
<evidence type="ECO:0000313" key="2">
    <source>
        <dbReference type="Proteomes" id="UP000240572"/>
    </source>
</evidence>
<dbReference type="Proteomes" id="UP000240572">
    <property type="component" value="Unassembled WGS sequence"/>
</dbReference>
<evidence type="ECO:0000313" key="1">
    <source>
        <dbReference type="EMBL" id="PSK92442.1"/>
    </source>
</evidence>
<dbReference type="EMBL" id="PYGD01000003">
    <property type="protein sequence ID" value="PSK92442.1"/>
    <property type="molecule type" value="Genomic_DNA"/>
</dbReference>
<comment type="caution">
    <text evidence="1">The sequence shown here is derived from an EMBL/GenBank/DDBJ whole genome shotgun (WGS) entry which is preliminary data.</text>
</comment>